<evidence type="ECO:0000256" key="1">
    <source>
        <dbReference type="ARBA" id="ARBA00022737"/>
    </source>
</evidence>
<proteinExistence type="predicted"/>
<dbReference type="InterPro" id="IPR056884">
    <property type="entry name" value="NPHP3-like_N"/>
</dbReference>
<evidence type="ECO:0000313" key="3">
    <source>
        <dbReference type="EMBL" id="CAI0647752.1"/>
    </source>
</evidence>
<gene>
    <name evidence="3" type="ORF">CGXH109_LOCUS68802</name>
</gene>
<evidence type="ECO:0000313" key="4">
    <source>
        <dbReference type="Proteomes" id="UP001152533"/>
    </source>
</evidence>
<dbReference type="PANTHER" id="PTHR10039:SF16">
    <property type="entry name" value="GPI INOSITOL-DEACYLASE"/>
    <property type="match status" value="1"/>
</dbReference>
<sequence>MAAEAIGLTASLIAISELCVKSIALYRTVKDATKDRARLAAEIQFCKALIDELQNASADDVWKATMEVLASPSKGFRHGLNVLKWPFEEKEIKKILDMIERQKASLSLALDNNSRILQDRVASEVGNNTESLKELKGLCGTLCQEIDVVKRSIQQGEDREALHWITRFNFGPRHESILQSWDRDTGTGTWILRHPKFNNWLKSPSSTLWCHGLPQLSLTT</sequence>
<organism evidence="3 4">
    <name type="scientific">Colletotrichum noveboracense</name>
    <dbReference type="NCBI Taxonomy" id="2664923"/>
    <lineage>
        <taxon>Eukaryota</taxon>
        <taxon>Fungi</taxon>
        <taxon>Dikarya</taxon>
        <taxon>Ascomycota</taxon>
        <taxon>Pezizomycotina</taxon>
        <taxon>Sordariomycetes</taxon>
        <taxon>Hypocreomycetidae</taxon>
        <taxon>Glomerellales</taxon>
        <taxon>Glomerellaceae</taxon>
        <taxon>Colletotrichum</taxon>
        <taxon>Colletotrichum gloeosporioides species complex</taxon>
    </lineage>
</organism>
<feature type="domain" description="Nephrocystin 3-like N-terminal" evidence="2">
    <location>
        <begin position="186"/>
        <end position="214"/>
    </location>
</feature>
<dbReference type="AlphaFoldDB" id="A0A9W4RVP2"/>
<dbReference type="PANTHER" id="PTHR10039">
    <property type="entry name" value="AMELOGENIN"/>
    <property type="match status" value="1"/>
</dbReference>
<name>A0A9W4RVP2_9PEZI</name>
<protein>
    <recommendedName>
        <fullName evidence="2">Nephrocystin 3-like N-terminal domain-containing protein</fullName>
    </recommendedName>
</protein>
<dbReference type="Proteomes" id="UP001152533">
    <property type="component" value="Unassembled WGS sequence"/>
</dbReference>
<reference evidence="3" key="1">
    <citation type="submission" date="2022-08" db="EMBL/GenBank/DDBJ databases">
        <authorList>
            <person name="Giroux E."/>
            <person name="Giroux E."/>
        </authorList>
    </citation>
    <scope>NUCLEOTIDE SEQUENCE</scope>
    <source>
        <strain evidence="3">H1091258</strain>
    </source>
</reference>
<keyword evidence="4" id="KW-1185">Reference proteome</keyword>
<evidence type="ECO:0000259" key="2">
    <source>
        <dbReference type="Pfam" id="PF24883"/>
    </source>
</evidence>
<dbReference type="EMBL" id="CAMGZC010000468">
    <property type="protein sequence ID" value="CAI0647752.1"/>
    <property type="molecule type" value="Genomic_DNA"/>
</dbReference>
<keyword evidence="1" id="KW-0677">Repeat</keyword>
<comment type="caution">
    <text evidence="3">The sequence shown here is derived from an EMBL/GenBank/DDBJ whole genome shotgun (WGS) entry which is preliminary data.</text>
</comment>
<dbReference type="Pfam" id="PF24883">
    <property type="entry name" value="NPHP3_N"/>
    <property type="match status" value="1"/>
</dbReference>
<accession>A0A9W4RVP2</accession>